<organism evidence="2">
    <name type="scientific">Libocedrus plumosa</name>
    <dbReference type="NCBI Taxonomy" id="13595"/>
    <lineage>
        <taxon>Eukaryota</taxon>
        <taxon>Viridiplantae</taxon>
        <taxon>Streptophyta</taxon>
        <taxon>Embryophyta</taxon>
        <taxon>Tracheophyta</taxon>
        <taxon>Spermatophyta</taxon>
        <taxon>Pinopsida</taxon>
        <taxon>Pinidae</taxon>
        <taxon>Conifers II</taxon>
        <taxon>Cupressales</taxon>
        <taxon>Cupressaceae</taxon>
        <taxon>Libocedrus</taxon>
    </lineage>
</organism>
<evidence type="ECO:0000313" key="2">
    <source>
        <dbReference type="EMBL" id="BBN66641.1"/>
    </source>
</evidence>
<name>A0A6J4AEV0_9CONI</name>
<reference evidence="3" key="3">
    <citation type="submission" date="2021-01" db="EMBL/GenBank/DDBJ databases">
        <authorList>
            <person name="Stull G."/>
            <person name="Qu X.-J."/>
            <person name="Parins-Fukuchi C."/>
            <person name="Yang Y.-Y."/>
            <person name="Yang J.-B."/>
            <person name="Yang Z.-Y."/>
            <person name="Hu Y."/>
            <person name="Ma H."/>
            <person name="Soltis P."/>
            <person name="Soltis D."/>
            <person name="Li D.-Z."/>
            <person name="Smith S."/>
            <person name="Yi T.-S."/>
        </authorList>
    </citation>
    <scope>NUCLEOTIDE SEQUENCE</scope>
</reference>
<keyword evidence="2" id="KW-0934">Plastid</keyword>
<evidence type="ECO:0000313" key="3">
    <source>
        <dbReference type="EMBL" id="QYB21739.1"/>
    </source>
</evidence>
<accession>A0A6J4AEV0</accession>
<feature type="transmembrane region" description="Helical" evidence="1">
    <location>
        <begin position="6"/>
        <end position="27"/>
    </location>
</feature>
<evidence type="ECO:0000256" key="1">
    <source>
        <dbReference type="SAM" id="Phobius"/>
    </source>
</evidence>
<dbReference type="EMBL" id="LC500579">
    <property type="protein sequence ID" value="BBN66641.1"/>
    <property type="molecule type" value="Genomic_DNA"/>
</dbReference>
<keyword evidence="1" id="KW-1133">Transmembrane helix</keyword>
<reference evidence="2" key="1">
    <citation type="journal article" date="2020" name="Front. Plant Sci.">
        <title>The origin and evolution of plastid genome downsizing in Southern Hemispheric cypresses (Cupressaceae).</title>
        <authorList>
            <person name="Sudianto E."/>
            <person name="Wu C."/>
            <person name="Chaw S."/>
        </authorList>
    </citation>
    <scope>NUCLEOTIDE SEQUENCE</scope>
</reference>
<dbReference type="AlphaFoldDB" id="A0A6J4AEV0"/>
<keyword evidence="2" id="KW-0150">Chloroplast</keyword>
<reference evidence="3" key="2">
    <citation type="journal article" date="2021" name="Nat. Plants">
        <title>Gene duplications and phylogenomic conflict underlie major pulses of phenotypic evolution in gymnosperms.</title>
        <authorList>
            <person name="Stull G.W."/>
            <person name="Qu X.J."/>
            <person name="Parins-Fukuchi C."/>
            <person name="Yang Y.Y."/>
            <person name="Yang J.B."/>
            <person name="Yang Z.Y."/>
            <person name="Hu Y."/>
            <person name="Ma H."/>
            <person name="Soltis P.S."/>
            <person name="Soltis D.E."/>
            <person name="Li D.Z."/>
            <person name="Smith S.A."/>
            <person name="Yi T.S."/>
        </authorList>
    </citation>
    <scope>NUCLEOTIDE SEQUENCE</scope>
</reference>
<keyword evidence="1" id="KW-0472">Membrane</keyword>
<sequence length="33" mass="3721">MISQGQILISIFIAFTFIKSILAFRLARALYSS</sequence>
<gene>
    <name evidence="2" type="primary">psaM</name>
</gene>
<keyword evidence="1" id="KW-0812">Transmembrane</keyword>
<proteinExistence type="predicted"/>
<protein>
    <submittedName>
        <fullName evidence="2">Photosystem I M protein</fullName>
    </submittedName>
    <submittedName>
        <fullName evidence="3">Photosystem I protein M</fullName>
    </submittedName>
</protein>
<geneLocation type="chloroplast" evidence="2"/>
<dbReference type="EMBL" id="MW470984">
    <property type="protein sequence ID" value="QYB21739.1"/>
    <property type="molecule type" value="Genomic_DNA"/>
</dbReference>